<sequence>MESCDSEGDGSENVDSELSIMEYGDGEAGNPKNLDDEMGDANLAIPEELLNERRWWCGVLVLVVEE</sequence>
<feature type="compositionally biased region" description="Acidic residues" evidence="1">
    <location>
        <begin position="1"/>
        <end position="15"/>
    </location>
</feature>
<organism evidence="2 3">
    <name type="scientific">Eleusine coracana subsp. coracana</name>
    <dbReference type="NCBI Taxonomy" id="191504"/>
    <lineage>
        <taxon>Eukaryota</taxon>
        <taxon>Viridiplantae</taxon>
        <taxon>Streptophyta</taxon>
        <taxon>Embryophyta</taxon>
        <taxon>Tracheophyta</taxon>
        <taxon>Spermatophyta</taxon>
        <taxon>Magnoliopsida</taxon>
        <taxon>Liliopsida</taxon>
        <taxon>Poales</taxon>
        <taxon>Poaceae</taxon>
        <taxon>PACMAD clade</taxon>
        <taxon>Chloridoideae</taxon>
        <taxon>Cynodonteae</taxon>
        <taxon>Eleusininae</taxon>
        <taxon>Eleusine</taxon>
    </lineage>
</organism>
<reference evidence="2" key="2">
    <citation type="submission" date="2021-12" db="EMBL/GenBank/DDBJ databases">
        <title>Resequencing data analysis of finger millet.</title>
        <authorList>
            <person name="Hatakeyama M."/>
            <person name="Aluri S."/>
            <person name="Balachadran M.T."/>
            <person name="Sivarajan S.R."/>
            <person name="Poveda L."/>
            <person name="Shimizu-Inatsugi R."/>
            <person name="Schlapbach R."/>
            <person name="Sreeman S.M."/>
            <person name="Shimizu K.K."/>
        </authorList>
    </citation>
    <scope>NUCLEOTIDE SEQUENCE</scope>
</reference>
<gene>
    <name evidence="2" type="primary">ga11225</name>
    <name evidence="2" type="ORF">PR202_ga11225</name>
</gene>
<reference evidence="2" key="1">
    <citation type="journal article" date="2018" name="DNA Res.">
        <title>Multiple hybrid de novo genome assembly of finger millet, an orphan allotetraploid crop.</title>
        <authorList>
            <person name="Hatakeyama M."/>
            <person name="Aluri S."/>
            <person name="Balachadran M.T."/>
            <person name="Sivarajan S.R."/>
            <person name="Patrignani A."/>
            <person name="Gruter S."/>
            <person name="Poveda L."/>
            <person name="Shimizu-Inatsugi R."/>
            <person name="Baeten J."/>
            <person name="Francoijs K.J."/>
            <person name="Nataraja K.N."/>
            <person name="Reddy Y.A.N."/>
            <person name="Phadnis S."/>
            <person name="Ravikumar R.L."/>
            <person name="Schlapbach R."/>
            <person name="Sreeman S.M."/>
            <person name="Shimizu K.K."/>
        </authorList>
    </citation>
    <scope>NUCLEOTIDE SEQUENCE</scope>
</reference>
<name>A0AAV5C8R2_ELECO</name>
<comment type="caution">
    <text evidence="2">The sequence shown here is derived from an EMBL/GenBank/DDBJ whole genome shotgun (WGS) entry which is preliminary data.</text>
</comment>
<keyword evidence="3" id="KW-1185">Reference proteome</keyword>
<proteinExistence type="predicted"/>
<evidence type="ECO:0000313" key="3">
    <source>
        <dbReference type="Proteomes" id="UP001054889"/>
    </source>
</evidence>
<accession>A0AAV5C8R2</accession>
<dbReference type="AlphaFoldDB" id="A0AAV5C8R2"/>
<dbReference type="Proteomes" id="UP001054889">
    <property type="component" value="Unassembled WGS sequence"/>
</dbReference>
<evidence type="ECO:0000313" key="2">
    <source>
        <dbReference type="EMBL" id="GJM94568.1"/>
    </source>
</evidence>
<evidence type="ECO:0000256" key="1">
    <source>
        <dbReference type="SAM" id="MobiDB-lite"/>
    </source>
</evidence>
<protein>
    <submittedName>
        <fullName evidence="2">Uncharacterized protein</fullName>
    </submittedName>
</protein>
<dbReference type="EMBL" id="BQKI01000005">
    <property type="protein sequence ID" value="GJM94568.1"/>
    <property type="molecule type" value="Genomic_DNA"/>
</dbReference>
<feature type="region of interest" description="Disordered" evidence="1">
    <location>
        <begin position="1"/>
        <end position="37"/>
    </location>
</feature>